<dbReference type="PANTHER" id="PTHR42976:SF1">
    <property type="entry name" value="GH18 DOMAIN-CONTAINING PROTEIN-RELATED"/>
    <property type="match status" value="1"/>
</dbReference>
<evidence type="ECO:0000256" key="2">
    <source>
        <dbReference type="SAM" id="MobiDB-lite"/>
    </source>
</evidence>
<feature type="compositionally biased region" description="Low complexity" evidence="2">
    <location>
        <begin position="334"/>
        <end position="345"/>
    </location>
</feature>
<evidence type="ECO:0000256" key="1">
    <source>
        <dbReference type="ARBA" id="ARBA00022801"/>
    </source>
</evidence>
<dbReference type="SUPFAM" id="SSF51055">
    <property type="entry name" value="Carbohydrate binding domain"/>
    <property type="match status" value="1"/>
</dbReference>
<dbReference type="PANTHER" id="PTHR42976">
    <property type="entry name" value="BIFUNCTIONAL CHITINASE/LYSOZYME-RELATED"/>
    <property type="match status" value="1"/>
</dbReference>
<dbReference type="CDD" id="cd12215">
    <property type="entry name" value="ChiC_BD"/>
    <property type="match status" value="1"/>
</dbReference>
<dbReference type="Proteomes" id="UP001500618">
    <property type="component" value="Unassembled WGS sequence"/>
</dbReference>
<keyword evidence="6" id="KW-1185">Reference proteome</keyword>
<organism evidence="5 6">
    <name type="scientific">Fodinicola feengrottensis</name>
    <dbReference type="NCBI Taxonomy" id="435914"/>
    <lineage>
        <taxon>Bacteria</taxon>
        <taxon>Bacillati</taxon>
        <taxon>Actinomycetota</taxon>
        <taxon>Actinomycetes</taxon>
        <taxon>Mycobacteriales</taxon>
        <taxon>Fodinicola</taxon>
    </lineage>
</organism>
<feature type="region of interest" description="Disordered" evidence="2">
    <location>
        <begin position="334"/>
        <end position="360"/>
    </location>
</feature>
<name>A0ABP4RZ95_9ACTN</name>
<feature type="signal peptide" evidence="3">
    <location>
        <begin position="1"/>
        <end position="31"/>
    </location>
</feature>
<dbReference type="Gene3D" id="2.10.10.20">
    <property type="entry name" value="Carbohydrate-binding module superfamily 5/12"/>
    <property type="match status" value="1"/>
</dbReference>
<evidence type="ECO:0000313" key="5">
    <source>
        <dbReference type="EMBL" id="GAA1663342.1"/>
    </source>
</evidence>
<dbReference type="EMBL" id="BAAANY010000003">
    <property type="protein sequence ID" value="GAA1663342.1"/>
    <property type="molecule type" value="Genomic_DNA"/>
</dbReference>
<dbReference type="InterPro" id="IPR017853">
    <property type="entry name" value="GH"/>
</dbReference>
<reference evidence="6" key="1">
    <citation type="journal article" date="2019" name="Int. J. Syst. Evol. Microbiol.">
        <title>The Global Catalogue of Microorganisms (GCM) 10K type strain sequencing project: providing services to taxonomists for standard genome sequencing and annotation.</title>
        <authorList>
            <consortium name="The Broad Institute Genomics Platform"/>
            <consortium name="The Broad Institute Genome Sequencing Center for Infectious Disease"/>
            <person name="Wu L."/>
            <person name="Ma J."/>
        </authorList>
    </citation>
    <scope>NUCLEOTIDE SEQUENCE [LARGE SCALE GENOMIC DNA]</scope>
    <source>
        <strain evidence="6">JCM 14718</strain>
    </source>
</reference>
<evidence type="ECO:0000259" key="4">
    <source>
        <dbReference type="PROSITE" id="PS51910"/>
    </source>
</evidence>
<dbReference type="PROSITE" id="PS51910">
    <property type="entry name" value="GH18_2"/>
    <property type="match status" value="1"/>
</dbReference>
<dbReference type="InterPro" id="IPR003610">
    <property type="entry name" value="CBM5/12"/>
</dbReference>
<dbReference type="InterPro" id="IPR001223">
    <property type="entry name" value="Glyco_hydro18_cat"/>
</dbReference>
<gene>
    <name evidence="5" type="ORF">GCM10009765_11060</name>
</gene>
<protein>
    <submittedName>
        <fullName evidence="5">Chitinase</fullName>
    </submittedName>
</protein>
<comment type="caution">
    <text evidence="5">The sequence shown here is derived from an EMBL/GenBank/DDBJ whole genome shotgun (WGS) entry which is preliminary data.</text>
</comment>
<proteinExistence type="predicted"/>
<accession>A0ABP4RZ95</accession>
<feature type="chain" id="PRO_5046335870" evidence="3">
    <location>
        <begin position="32"/>
        <end position="408"/>
    </location>
</feature>
<dbReference type="InterPro" id="IPR036573">
    <property type="entry name" value="CBM_sf_5/12"/>
</dbReference>
<dbReference type="RefSeq" id="WP_344307713.1">
    <property type="nucleotide sequence ID" value="NZ_BAAANY010000003.1"/>
</dbReference>
<keyword evidence="1" id="KW-0378">Hydrolase</keyword>
<dbReference type="Gene3D" id="3.20.20.80">
    <property type="entry name" value="Glycosidases"/>
    <property type="match status" value="1"/>
</dbReference>
<evidence type="ECO:0000256" key="3">
    <source>
        <dbReference type="SAM" id="SignalP"/>
    </source>
</evidence>
<feature type="domain" description="GH18" evidence="4">
    <location>
        <begin position="41"/>
        <end position="335"/>
    </location>
</feature>
<evidence type="ECO:0000313" key="6">
    <source>
        <dbReference type="Proteomes" id="UP001500618"/>
    </source>
</evidence>
<sequence>MRSWKIAAVGTAAVALATVAGLALFSGTGQAATAALGSNWYASAPYVMPEDNSPPDVAAVMDATGQKAFQLAFILDSGGCTPSWGGTSPISSDTAAGALINTVRSKGGDVSVSIGGYGGTKLGQNCGSPAATAAAYQQVISKYSLHAIDFDLEEPEYENDAAVNNELGAAQILQRNNSGLYVSVTMPGTTSGAGYFGTLLLDKSKTLGFTPDNFSIMPFDGGFNGATDQINALESFHGLLESHLGWSSATAYAHEGASLMNGRSDTGEFFRQADFQSVLNYATSHGLARFTFWAVNRDRQCSPPDNNGQTSGVCSSVTQNSWDFTKYSATFAGATPPTSGPSSSPTAPPPPTSAPPGGGCSAAAWSATTTYNGGAVVSYGSHQWTAKWWSYGDIPGGPAGVWADNGAC</sequence>
<dbReference type="CDD" id="cd06543">
    <property type="entry name" value="GH18_PF-ChiA-like"/>
    <property type="match status" value="1"/>
</dbReference>
<keyword evidence="3" id="KW-0732">Signal</keyword>
<dbReference type="SUPFAM" id="SSF51445">
    <property type="entry name" value="(Trans)glycosidases"/>
    <property type="match status" value="1"/>
</dbReference>
<dbReference type="SMART" id="SM00495">
    <property type="entry name" value="ChtBD3"/>
    <property type="match status" value="1"/>
</dbReference>
<dbReference type="InterPro" id="IPR052750">
    <property type="entry name" value="GH18_Chitinase"/>
</dbReference>